<name>A0A5S9XG57_ARATH</name>
<dbReference type="AlphaFoldDB" id="A0A5S9XG57"/>
<dbReference type="Proteomes" id="UP000434276">
    <property type="component" value="Unassembled WGS sequence"/>
</dbReference>
<accession>A0A5S9XG57</accession>
<proteinExistence type="predicted"/>
<feature type="region of interest" description="Disordered" evidence="1">
    <location>
        <begin position="40"/>
        <end position="63"/>
    </location>
</feature>
<evidence type="ECO:0000313" key="3">
    <source>
        <dbReference type="Proteomes" id="UP000434276"/>
    </source>
</evidence>
<gene>
    <name evidence="2" type="ORF">C24_LOCUS13933</name>
</gene>
<evidence type="ECO:0000313" key="2">
    <source>
        <dbReference type="EMBL" id="CAA0383728.1"/>
    </source>
</evidence>
<sequence length="63" mass="7378">MKTLVLKTKLKIKPVYFTAAVETFKRLTAEREEFRWDEGKEIDAASPKVQNNKLAREKLQDQP</sequence>
<dbReference type="EMBL" id="CACSHJ010000089">
    <property type="protein sequence ID" value="CAA0383728.1"/>
    <property type="molecule type" value="Genomic_DNA"/>
</dbReference>
<organism evidence="2 3">
    <name type="scientific">Arabidopsis thaliana</name>
    <name type="common">Mouse-ear cress</name>
    <dbReference type="NCBI Taxonomy" id="3702"/>
    <lineage>
        <taxon>Eukaryota</taxon>
        <taxon>Viridiplantae</taxon>
        <taxon>Streptophyta</taxon>
        <taxon>Embryophyta</taxon>
        <taxon>Tracheophyta</taxon>
        <taxon>Spermatophyta</taxon>
        <taxon>Magnoliopsida</taxon>
        <taxon>eudicotyledons</taxon>
        <taxon>Gunneridae</taxon>
        <taxon>Pentapetalae</taxon>
        <taxon>rosids</taxon>
        <taxon>malvids</taxon>
        <taxon>Brassicales</taxon>
        <taxon>Brassicaceae</taxon>
        <taxon>Camelineae</taxon>
        <taxon>Arabidopsis</taxon>
    </lineage>
</organism>
<reference evidence="2 3" key="1">
    <citation type="submission" date="2019-12" db="EMBL/GenBank/DDBJ databases">
        <authorList>
            <person name="Jiao W.-B."/>
            <person name="Schneeberger K."/>
        </authorList>
    </citation>
    <scope>NUCLEOTIDE SEQUENCE [LARGE SCALE GENOMIC DNA]</scope>
    <source>
        <strain evidence="3">cv. C24</strain>
    </source>
</reference>
<evidence type="ECO:0000256" key="1">
    <source>
        <dbReference type="SAM" id="MobiDB-lite"/>
    </source>
</evidence>
<protein>
    <submittedName>
        <fullName evidence="2">Uncharacterized protein</fullName>
    </submittedName>
</protein>
<feature type="compositionally biased region" description="Basic and acidic residues" evidence="1">
    <location>
        <begin position="54"/>
        <end position="63"/>
    </location>
</feature>
<dbReference type="OrthoDB" id="10448967at2759"/>